<dbReference type="InterPro" id="IPR022189">
    <property type="entry name" value="SMTN"/>
</dbReference>
<feature type="compositionally biased region" description="Polar residues" evidence="1">
    <location>
        <begin position="899"/>
        <end position="914"/>
    </location>
</feature>
<feature type="compositionally biased region" description="Basic and acidic residues" evidence="1">
    <location>
        <begin position="765"/>
        <end position="848"/>
    </location>
</feature>
<feature type="compositionally biased region" description="Basic and acidic residues" evidence="1">
    <location>
        <begin position="1432"/>
        <end position="1442"/>
    </location>
</feature>
<feature type="compositionally biased region" description="Basic and acidic residues" evidence="1">
    <location>
        <begin position="347"/>
        <end position="356"/>
    </location>
</feature>
<evidence type="ECO:0000313" key="4">
    <source>
        <dbReference type="RefSeq" id="XP_017783960.1"/>
    </source>
</evidence>
<feature type="region of interest" description="Disordered" evidence="1">
    <location>
        <begin position="545"/>
        <end position="1499"/>
    </location>
</feature>
<dbReference type="Gene3D" id="1.10.418.10">
    <property type="entry name" value="Calponin-like domain"/>
    <property type="match status" value="1"/>
</dbReference>
<dbReference type="PANTHER" id="PTHR23167:SF88">
    <property type="entry name" value="CALPONIN-HOMOLOGY (CH) DOMAIN-CONTAINING PROTEIN"/>
    <property type="match status" value="1"/>
</dbReference>
<feature type="region of interest" description="Disordered" evidence="1">
    <location>
        <begin position="259"/>
        <end position="293"/>
    </location>
</feature>
<organism evidence="3 4">
    <name type="scientific">Nicrophorus vespilloides</name>
    <name type="common">Boreal carrion beetle</name>
    <dbReference type="NCBI Taxonomy" id="110193"/>
    <lineage>
        <taxon>Eukaryota</taxon>
        <taxon>Metazoa</taxon>
        <taxon>Ecdysozoa</taxon>
        <taxon>Arthropoda</taxon>
        <taxon>Hexapoda</taxon>
        <taxon>Insecta</taxon>
        <taxon>Pterygota</taxon>
        <taxon>Neoptera</taxon>
        <taxon>Endopterygota</taxon>
        <taxon>Coleoptera</taxon>
        <taxon>Polyphaga</taxon>
        <taxon>Staphyliniformia</taxon>
        <taxon>Silphidae</taxon>
        <taxon>Nicrophorinae</taxon>
        <taxon>Nicrophorus</taxon>
    </lineage>
</organism>
<feature type="region of interest" description="Disordered" evidence="1">
    <location>
        <begin position="329"/>
        <end position="406"/>
    </location>
</feature>
<dbReference type="InterPro" id="IPR001715">
    <property type="entry name" value="CH_dom"/>
</dbReference>
<feature type="compositionally biased region" description="Polar residues" evidence="1">
    <location>
        <begin position="693"/>
        <end position="705"/>
    </location>
</feature>
<name>A0ABM1NAW0_NICVS</name>
<feature type="compositionally biased region" description="Basic and acidic residues" evidence="1">
    <location>
        <begin position="1267"/>
        <end position="1287"/>
    </location>
</feature>
<dbReference type="SUPFAM" id="SSF47576">
    <property type="entry name" value="Calponin-homology domain, CH-domain"/>
    <property type="match status" value="1"/>
</dbReference>
<feature type="compositionally biased region" description="Acidic residues" evidence="1">
    <location>
        <begin position="1562"/>
        <end position="1572"/>
    </location>
</feature>
<feature type="compositionally biased region" description="Basic and acidic residues" evidence="1">
    <location>
        <begin position="1043"/>
        <end position="1060"/>
    </location>
</feature>
<evidence type="ECO:0000259" key="2">
    <source>
        <dbReference type="PROSITE" id="PS50021"/>
    </source>
</evidence>
<feature type="compositionally biased region" description="Low complexity" evidence="1">
    <location>
        <begin position="2880"/>
        <end position="2891"/>
    </location>
</feature>
<feature type="compositionally biased region" description="Basic and acidic residues" evidence="1">
    <location>
        <begin position="1777"/>
        <end position="1787"/>
    </location>
</feature>
<feature type="compositionally biased region" description="Basic and acidic residues" evidence="1">
    <location>
        <begin position="1363"/>
        <end position="1384"/>
    </location>
</feature>
<feature type="compositionally biased region" description="Basic and acidic residues" evidence="1">
    <location>
        <begin position="1299"/>
        <end position="1321"/>
    </location>
</feature>
<dbReference type="Pfam" id="PF12510">
    <property type="entry name" value="Smoothelin"/>
    <property type="match status" value="2"/>
</dbReference>
<feature type="compositionally biased region" description="Basic and acidic residues" evidence="1">
    <location>
        <begin position="979"/>
        <end position="999"/>
    </location>
</feature>
<sequence>MSATNSCEVSQIQDEDVLRRMWQETEDFGRKKEIRAHMYKIREARLRDFYNNGEMNKEIQRTNSSSGIERKGTNTHHTDLLADHSFLSLKSKEIRDSESPTRDVHYGKISSIGGGDKGWTVKETNERSADGKTHTTSKLATTSGVDQIEGGVSQYAAKNEQLASVYRDGDDKNFTKSVGASNKSQIVQEAHGGDDNNKFYSSSKTSKSSSKVVTEHKSTSGDDFDSAMLKDPNTRVYTETKTLPDGSTVTTTRYETIGRTSQNFNTSSSSSSYSTQQMNEHKTSSSHDEGDNVRVIRYSQQPSERFTEHEDFSYQHPSDIKSTTKIIRTSEDYQQPSDIKSTTKIIRTSEDYHRPSVNEQTTTSSSSTTQQKDKHEHVQRFNTSSIHQTKHHHDEHYESKNHEDTTFQNTLRENKFQTNVEHIVRPTQDETIYKEQIVYKNEPKQIPVNRPQPEEVKHIYTSEPRVVPIQKPQEEPLYKSQPREEPIYQSQPRDEPIYKSQPKEEPIQKKHQDTRREEVIDIKVVRQDKNFNDDFINVEKKHLKDTTETPRYIQPDRREPIRPATSDFKIGTTEGQYDTTYRSEFTNKKISVEVSPTHDAFARSLRSVTPDRDRKSGSPMRGSTRSLRTSTSSLRSSTSPEKNRHPGRYSPDRRTKSPTKKNQDKFASNETITKYSTDTLTRRKETQKKTVQRSRSNSPTETVSTDFEYRPVGYEQVTDLDDDSDSANRKSKRITERSPTSPIKQSPAKDTPRRSSLKTTPTTSEDTKKMLRRTDTYEERCRQILGIAEKKKIEKNITDILFSDKARSKSPDKKISSRRPSDTKVVSPDRKPNETRKSPESPIKKQPETSETSPQKRKNSHPEKSSPKKESHKINEFPSQIRRNIEKEPLEPYPEYNKPTKQAHTINEFPSQTRRTPERQPLEAYPEKNKPNKYTTTVGEFPSQIISSPEKEPLEPYSERKSPKKDSPTINEFPSQIRKTPEREPLEPYPEKTTPRKDAPTICEFPSQIRRSVEKEPLEPYPEKKSPKKNAPSINEFPSQIRKTPEKEPLEPYPEKKSPIKDAPNICEFPSQIRRTPEKEPLEPYSEKMFPRENRPTINEFPSQIRKTTEMEPLEPYLEKKTPSKNAPTLCEFPSQIRRTHEKEPNEPYPEKKSPTKNAPSINEFPSQYPKSPEREPLEPYKDKVSPKKKSPSVNEFPSQIRKAPERESLEPYPEKISPRKEAPTICEFPSQIRKSPEREPLEPYPEKKSPKKSSLSINEFPSQIRKTPEREPLEPYPEKKTPRKDVPSVCEFPSQIRRTPDREPLEPYTERSRPTKETSKINEFPSHIRKSPERSPLDSSPEKTSPKKYTTKIDEFPSQIRRSPEREPLEPYQEKQSPRKDVSKFPSQIPRRSPEREQYPENKTPMKENLSICEFPSQIRKTPQKQSIETYPEKKIPRKEAPSAVEHLSHPKTSTKEVMFQTRKVQEKKPSRPIQKPMPKTKAYPELTSPSKVQLRKNKIQTIEDQIIKTQRSSLELKQKHKKQDVEDELLEKTTKYIEGKRVPVDEPLFVKKFISKLGSDDEDDNNEETLEVPRRRSPERPSPVKRTEDVYVVNEKVDFEVKKSPERLSPVRQKTVKKDLSRKTQEQCIRRGKVDTEITLTKSTTSNKKKEDVINKRVEIKKIIKAPTPTRPKPTTERVTITKQVPHRVTITKQLPKKKVEPQKIEKKPTHRTVVTKEVGVKQFGRKEFLVDIKPKKPIEKVTKRTVVSTVINLSPKSKTPKKTSPAPSKPKQRKPIENGHRPQSEEEDSENEEDIKIKEKKCVSTKSIIINNTVADQREIIVDLQRSKSSREETPDNVWPVTAEEEFGIPRYPDQILEPEEPCRKPKRTVDVPLVESEDVTEFSRITEITDESLLTVNEKVNKFTEKKTTKKMGGPAPKVERPMLIVDEDLAEDECLLSVTDKVNKFITTAEKLTERPKSPRCQNFNDLEETKHVSEKVTHFTTDQIKPKLQPTMPKVQRPDLSDVDETLRTDDCLLSVSDKVSKFITTAEKLTKPATRDKSPKPVSLDDITTTECVTIVDEENYETKIKTKVVRKPIDDDDDTRRSPVRKVEEDVRRVSPTRKVEEPQRVSPSKERSPVRKIDDTRKSSLKKPIEETPKSSRRPSQEDKIILSTVGRLRSTESIKKARALFENVETKDKPKQRDIISRPSVFEARKSIKKDEVKLTDIGIEKEELDDVRQKLTFDEEEDIPGYMKQLDRTLRAKSPHRPGVIEMEEIAKGHIQQYHEESKTTKFGVVLKKTETENTERRRSSITTTIMTVETDEKELEIEEIFDLEILEAMLIKVVSYDIRKRIRTQIKIVKNLISENKLKTKNIYVVVKERSKSPEKVIRAKSPEKISREKSPDKVTKEKSPEKFTREKSPEKVPRGKSPEKVTREKSPVKFTREKSPEKIIRAKSPEKMVKDKSPTRKSPERKPKTFTPELKRTTIAPKASVDDKPEWVTQRNLKKVNERQVTNKKSTASTSTTVVKKRTSVSPVKGTDVITSSYGVGPTDENGVPLFGLKALKTQSKNENTKVQGTVMHSTYYSENGNEPVGEVSVTKYSTDPADLGSTEDLKNAGDGLISKTTTQKFGYKDTPSYRSLTDKKNKTITDESRTVKVTRRGSVKEMSQKFLDNAVQTLKGERQSTYPKAGLILRTSSFKDTSSLSSREASPIDVSEDEVTTVKSSSTFLTNTSKVTNVQDVIGRMKAEDCRDGESAEDTEARNLLNKFLGSQVILAGMEGASSSRKTTSTSASTTTSASKKITKVTTTVTENDTPHTSTRSFTHPIGQEVLDTIWEEQTLKLLLEQSTEYEERRLIRLRLKQVMAEKEACAEVVEKTLEETRGNVEGKMETTKKTVTTTEGPHTKTQVTTRVTTTQQQMKKPVSAFAKFRQLDKQNSLNTPPSTPKTPTSGGPLFKFTDPNLRQSASTIKERLLQWCQMKTKEYENIKLDNFSTSWADGLAFCALVHHFLPDAFDYHQLSPNNRRHNFTLAFQIADEKADIAPLLDVEDMVATRRPDWKCVFTYVQSIYRRFKDED</sequence>
<feature type="compositionally biased region" description="Basic and acidic residues" evidence="1">
    <location>
        <begin position="1011"/>
        <end position="1025"/>
    </location>
</feature>
<feature type="region of interest" description="Disordered" evidence="1">
    <location>
        <begin position="2370"/>
        <end position="2520"/>
    </location>
</feature>
<feature type="compositionally biased region" description="Basic and acidic residues" evidence="1">
    <location>
        <begin position="545"/>
        <end position="561"/>
    </location>
</feature>
<feature type="compositionally biased region" description="Low complexity" evidence="1">
    <location>
        <begin position="2500"/>
        <end position="2520"/>
    </location>
</feature>
<feature type="region of interest" description="Disordered" evidence="1">
    <location>
        <begin position="1557"/>
        <end position="1590"/>
    </location>
</feature>
<evidence type="ECO:0000313" key="3">
    <source>
        <dbReference type="Proteomes" id="UP000695000"/>
    </source>
</evidence>
<protein>
    <submittedName>
        <fullName evidence="4">Titin isoform X1</fullName>
    </submittedName>
</protein>
<feature type="region of interest" description="Disordered" evidence="1">
    <location>
        <begin position="461"/>
        <end position="515"/>
    </location>
</feature>
<feature type="compositionally biased region" description="Basic and acidic residues" evidence="1">
    <location>
        <begin position="2869"/>
        <end position="2879"/>
    </location>
</feature>
<feature type="compositionally biased region" description="Low complexity" evidence="1">
    <location>
        <begin position="2767"/>
        <end position="2787"/>
    </location>
</feature>
<feature type="compositionally biased region" description="Basic and acidic residues" evidence="1">
    <location>
        <begin position="1139"/>
        <end position="1154"/>
    </location>
</feature>
<feature type="compositionally biased region" description="Low complexity" evidence="1">
    <location>
        <begin position="1757"/>
        <end position="1769"/>
    </location>
</feature>
<feature type="region of interest" description="Disordered" evidence="1">
    <location>
        <begin position="2080"/>
        <end position="2153"/>
    </location>
</feature>
<dbReference type="GeneID" id="108567797"/>
<dbReference type="SMART" id="SM00033">
    <property type="entry name" value="CH"/>
    <property type="match status" value="1"/>
</dbReference>
<feature type="compositionally biased region" description="Basic and acidic residues" evidence="1">
    <location>
        <begin position="2086"/>
        <end position="2153"/>
    </location>
</feature>
<dbReference type="CDD" id="cd21200">
    <property type="entry name" value="CH_SMTN-like"/>
    <property type="match status" value="1"/>
</dbReference>
<feature type="region of interest" description="Disordered" evidence="1">
    <location>
        <begin position="189"/>
        <end position="227"/>
    </location>
</feature>
<dbReference type="InterPro" id="IPR036872">
    <property type="entry name" value="CH_dom_sf"/>
</dbReference>
<reference evidence="4" key="1">
    <citation type="submission" date="2025-08" db="UniProtKB">
        <authorList>
            <consortium name="RefSeq"/>
        </authorList>
    </citation>
    <scope>IDENTIFICATION</scope>
    <source>
        <tissue evidence="4">Whole Larva</tissue>
    </source>
</reference>
<feature type="compositionally biased region" description="Polar residues" evidence="1">
    <location>
        <begin position="1420"/>
        <end position="1430"/>
    </location>
</feature>
<feature type="compositionally biased region" description="Basic and acidic residues" evidence="1">
    <location>
        <begin position="860"/>
        <end position="875"/>
    </location>
</feature>
<keyword evidence="3" id="KW-1185">Reference proteome</keyword>
<feature type="compositionally biased region" description="Basic and acidic residues" evidence="1">
    <location>
        <begin position="2370"/>
        <end position="2460"/>
    </location>
</feature>
<feature type="compositionally biased region" description="Polar residues" evidence="1">
    <location>
        <begin position="1096"/>
        <end position="1106"/>
    </location>
</feature>
<feature type="compositionally biased region" description="Polar residues" evidence="1">
    <location>
        <begin position="968"/>
        <end position="978"/>
    </location>
</feature>
<gene>
    <name evidence="4" type="primary">LOC108567797</name>
</gene>
<feature type="compositionally biased region" description="Basic and acidic residues" evidence="1">
    <location>
        <begin position="472"/>
        <end position="515"/>
    </location>
</feature>
<feature type="compositionally biased region" description="Polar residues" evidence="1">
    <location>
        <begin position="1156"/>
        <end position="1170"/>
    </location>
</feature>
<feature type="compositionally biased region" description="Polar residues" evidence="1">
    <location>
        <begin position="573"/>
        <end position="584"/>
    </location>
</feature>
<feature type="compositionally biased region" description="Low complexity" evidence="1">
    <location>
        <begin position="623"/>
        <end position="639"/>
    </location>
</feature>
<feature type="compositionally biased region" description="Basic and acidic residues" evidence="1">
    <location>
        <begin position="1331"/>
        <end position="1356"/>
    </location>
</feature>
<dbReference type="InterPro" id="IPR050540">
    <property type="entry name" value="F-actin_Monoox_Mical"/>
</dbReference>
<feature type="compositionally biased region" description="Basic and acidic residues" evidence="1">
    <location>
        <begin position="1203"/>
        <end position="1223"/>
    </location>
</feature>
<evidence type="ECO:0000256" key="1">
    <source>
        <dbReference type="SAM" id="MobiDB-lite"/>
    </source>
</evidence>
<feature type="compositionally biased region" description="Polar residues" evidence="1">
    <location>
        <begin position="329"/>
        <end position="346"/>
    </location>
</feature>
<dbReference type="PROSITE" id="PS50021">
    <property type="entry name" value="CH"/>
    <property type="match status" value="1"/>
</dbReference>
<feature type="region of interest" description="Disordered" evidence="1">
    <location>
        <begin position="2920"/>
        <end position="2943"/>
    </location>
</feature>
<dbReference type="PANTHER" id="PTHR23167">
    <property type="entry name" value="CALPONIN HOMOLOGY DOMAIN-CONTAINING PROTEIN DDB_G0272472-RELATED"/>
    <property type="match status" value="1"/>
</dbReference>
<feature type="compositionally biased region" description="Basic and acidic residues" evidence="1">
    <location>
        <begin position="949"/>
        <end position="967"/>
    </location>
</feature>
<dbReference type="RefSeq" id="XP_017783960.1">
    <property type="nucleotide sequence ID" value="XM_017928471.1"/>
</dbReference>
<feature type="compositionally biased region" description="Basic and acidic residues" evidence="1">
    <location>
        <begin position="1075"/>
        <end position="1095"/>
    </location>
</feature>
<feature type="compositionally biased region" description="Polar residues" evidence="1">
    <location>
        <begin position="1032"/>
        <end position="1042"/>
    </location>
</feature>
<feature type="compositionally biased region" description="Low complexity" evidence="1">
    <location>
        <begin position="360"/>
        <end position="370"/>
    </location>
</feature>
<accession>A0ABM1NAW0</accession>
<feature type="compositionally biased region" description="Basic and acidic residues" evidence="1">
    <location>
        <begin position="915"/>
        <end position="930"/>
    </location>
</feature>
<feature type="region of interest" description="Disordered" evidence="1">
    <location>
        <begin position="2766"/>
        <end position="2787"/>
    </location>
</feature>
<feature type="compositionally biased region" description="Basic and acidic residues" evidence="1">
    <location>
        <begin position="1172"/>
        <end position="1186"/>
    </location>
</feature>
<feature type="region of interest" description="Disordered" evidence="1">
    <location>
        <begin position="2869"/>
        <end position="2891"/>
    </location>
</feature>
<feature type="compositionally biased region" description="Basic and acidic residues" evidence="1">
    <location>
        <begin position="392"/>
        <end position="405"/>
    </location>
</feature>
<dbReference type="Pfam" id="PF00307">
    <property type="entry name" value="CH"/>
    <property type="match status" value="1"/>
</dbReference>
<feature type="compositionally biased region" description="Basic and acidic residues" evidence="1">
    <location>
        <begin position="279"/>
        <end position="293"/>
    </location>
</feature>
<dbReference type="Proteomes" id="UP000695000">
    <property type="component" value="Unplaced"/>
</dbReference>
<feature type="compositionally biased region" description="Low complexity" evidence="1">
    <location>
        <begin position="201"/>
        <end position="212"/>
    </location>
</feature>
<feature type="domain" description="Calponin-homology (CH)" evidence="2">
    <location>
        <begin position="2953"/>
        <end position="3059"/>
    </location>
</feature>
<feature type="compositionally biased region" description="Basic and acidic residues" evidence="1">
    <location>
        <begin position="1393"/>
        <end position="1407"/>
    </location>
</feature>
<feature type="compositionally biased region" description="Low complexity" evidence="1">
    <location>
        <begin position="260"/>
        <end position="278"/>
    </location>
</feature>
<feature type="region of interest" description="Disordered" evidence="1">
    <location>
        <begin position="1755"/>
        <end position="1800"/>
    </location>
</feature>
<proteinExistence type="predicted"/>
<feature type="compositionally biased region" description="Polar residues" evidence="1">
    <location>
        <begin position="665"/>
        <end position="679"/>
    </location>
</feature>
<feature type="compositionally biased region" description="Basic and acidic residues" evidence="1">
    <location>
        <begin position="1235"/>
        <end position="1249"/>
    </location>
</feature>